<dbReference type="SUPFAM" id="SSF48208">
    <property type="entry name" value="Six-hairpin glycosidases"/>
    <property type="match status" value="1"/>
</dbReference>
<dbReference type="InterPro" id="IPR008928">
    <property type="entry name" value="6-hairpin_glycosidase_sf"/>
</dbReference>
<dbReference type="RefSeq" id="WP_048930863.1">
    <property type="nucleotide sequence ID" value="NZ_KQ235883.1"/>
</dbReference>
<dbReference type="PANTHER" id="PTHR31151">
    <property type="entry name" value="PROLINE-TRNA LIGASE (DUF1680)"/>
    <property type="match status" value="1"/>
</dbReference>
<evidence type="ECO:0008006" key="5">
    <source>
        <dbReference type="Google" id="ProtNLM"/>
    </source>
</evidence>
<dbReference type="InterPro" id="IPR049046">
    <property type="entry name" value="Beta-AFase-like_GH127_middle"/>
</dbReference>
<feature type="domain" description="Non-reducing end beta-L-arabinofuranosidase-like GH127 middle" evidence="2">
    <location>
        <begin position="406"/>
        <end position="495"/>
    </location>
</feature>
<name>A0A0J9BNP1_9FIRM</name>
<dbReference type="Proteomes" id="UP000037392">
    <property type="component" value="Unassembled WGS sequence"/>
</dbReference>
<evidence type="ECO:0000313" key="3">
    <source>
        <dbReference type="EMBL" id="KMW14453.1"/>
    </source>
</evidence>
<accession>A0A0J9BNP1</accession>
<comment type="caution">
    <text evidence="3">The sequence shown here is derived from an EMBL/GenBank/DDBJ whole genome shotgun (WGS) entry which is preliminary data.</text>
</comment>
<organism evidence="3 4">
    <name type="scientific">[Clostridium] citroniae WAL-19142</name>
    <dbReference type="NCBI Taxonomy" id="742734"/>
    <lineage>
        <taxon>Bacteria</taxon>
        <taxon>Bacillati</taxon>
        <taxon>Bacillota</taxon>
        <taxon>Clostridia</taxon>
        <taxon>Lachnospirales</taxon>
        <taxon>Lachnospiraceae</taxon>
        <taxon>Enterocloster</taxon>
    </lineage>
</organism>
<evidence type="ECO:0000259" key="1">
    <source>
        <dbReference type="Pfam" id="PF07944"/>
    </source>
</evidence>
<reference evidence="3 4" key="1">
    <citation type="submission" date="2011-04" db="EMBL/GenBank/DDBJ databases">
        <title>The Genome Sequence of Clostridium citroniae WAL-19142.</title>
        <authorList>
            <consortium name="The Broad Institute Genome Sequencing Platform"/>
            <person name="Earl A."/>
            <person name="Ward D."/>
            <person name="Feldgarden M."/>
            <person name="Gevers D."/>
            <person name="Warren Y.A."/>
            <person name="Tyrrell K.L."/>
            <person name="Citron D.M."/>
            <person name="Goldstein E.J."/>
            <person name="Daigneault M."/>
            <person name="Allen-Vercoe E."/>
            <person name="Young S.K."/>
            <person name="Zeng Q."/>
            <person name="Gargeya S."/>
            <person name="Fitzgerald M."/>
            <person name="Haas B."/>
            <person name="Abouelleil A."/>
            <person name="Alvarado L."/>
            <person name="Arachchi H.M."/>
            <person name="Berlin A."/>
            <person name="Brown A."/>
            <person name="Chapman S.B."/>
            <person name="Chen Z."/>
            <person name="Dunbar C."/>
            <person name="Freedman E."/>
            <person name="Gearin G."/>
            <person name="Gellesch M."/>
            <person name="Goldberg J."/>
            <person name="Griggs A."/>
            <person name="Gujja S."/>
            <person name="Heilman E.R."/>
            <person name="Heiman D."/>
            <person name="Howarth C."/>
            <person name="Larson L."/>
            <person name="Lui A."/>
            <person name="MacDonald P.J."/>
            <person name="Mehta T."/>
            <person name="Montmayeur A."/>
            <person name="Murphy C."/>
            <person name="Neiman D."/>
            <person name="Pearson M."/>
            <person name="Priest M."/>
            <person name="Roberts A."/>
            <person name="Saif S."/>
            <person name="Shea T."/>
            <person name="Shenoy N."/>
            <person name="Sisk P."/>
            <person name="Stolte C."/>
            <person name="Sykes S."/>
            <person name="White J."/>
            <person name="Yandava C."/>
            <person name="Wortman J."/>
            <person name="Nusbaum C."/>
            <person name="Birren B."/>
        </authorList>
    </citation>
    <scope>NUCLEOTIDE SEQUENCE [LARGE SCALE GENOMIC DNA]</scope>
    <source>
        <strain evidence="3 4">WAL-19142</strain>
    </source>
</reference>
<evidence type="ECO:0000313" key="4">
    <source>
        <dbReference type="Proteomes" id="UP000037392"/>
    </source>
</evidence>
<dbReference type="GeneID" id="93164299"/>
<dbReference type="EMBL" id="ADLK01000037">
    <property type="protein sequence ID" value="KMW14453.1"/>
    <property type="molecule type" value="Genomic_DNA"/>
</dbReference>
<dbReference type="Pfam" id="PF20736">
    <property type="entry name" value="Glyco_hydro127M"/>
    <property type="match status" value="1"/>
</dbReference>
<dbReference type="InterPro" id="IPR012878">
    <property type="entry name" value="Beta-AFase-like_GH127_cat"/>
</dbReference>
<feature type="domain" description="Non-reducing end beta-L-arabinofuranosidase-like GH127 catalytic" evidence="1">
    <location>
        <begin position="100"/>
        <end position="389"/>
    </location>
</feature>
<proteinExistence type="predicted"/>
<dbReference type="Pfam" id="PF07944">
    <property type="entry name" value="Beta-AFase-like_GH127_cat"/>
    <property type="match status" value="1"/>
</dbReference>
<dbReference type="OrthoDB" id="9757939at2"/>
<dbReference type="PANTHER" id="PTHR31151:SF0">
    <property type="entry name" value="PROLINE-TRNA LIGASE (DUF1680)"/>
    <property type="match status" value="1"/>
</dbReference>
<dbReference type="GO" id="GO:0005975">
    <property type="term" value="P:carbohydrate metabolic process"/>
    <property type="evidence" value="ECO:0007669"/>
    <property type="project" value="InterPro"/>
</dbReference>
<evidence type="ECO:0000259" key="2">
    <source>
        <dbReference type="Pfam" id="PF20736"/>
    </source>
</evidence>
<dbReference type="AlphaFoldDB" id="A0A0J9BNP1"/>
<dbReference type="PATRIC" id="fig|742734.4.peg.5094"/>
<sequence>MCTKNIKRLKCCRIPEIRPEGWLKRQMEIQMEGLTGLLYQVWDCVGSYSGWLGGTGENWERGPYYLDGLLPLAWYLKDEEHWELACRFVEWTLESADASGNFGPVASRQDYWSRFVMLKVLIQYYEIKEDERVLKLFSGYFSYLQEEILKRPMTQWSKARIGDLLYCINWYCQQTGEVLKELAAELKSQALDWNEVFEDFPFVRPAEYYYSWDRLLAHYQKSSMDEVMKYHTNHIVNLTMGFKYPAMLSYFFDDRDYEEITDRGLEAAEHFHGVATGALNGDEHLAGNNPSRGAELCSVVEYMFSLQTMIEAFGRGDYGDKIEKLAYNALPATITEDFMAHQYLQQANQVLANRAERDWFNTNEESNMFGLEPNFGCCTANMHQGWPKLLKSLWFKENEHTLVSMVHAPSSIVTQLAGEKVHIIEETEYPFKNRICYRVAEGEAPEAVLRIWIPGWCSHIRVGQEGKQRRLGRSEDYVTVRGLKAGDEITVEFEMDIRQSHWFKDSLAVERGPLVYALNIKEQWKAVRKVAGVSDYEVYPISPWNYAISKNAPLAVAENTIGRVPFSKQNPPVVLTGTGKRLEGWCLEHNSAGLIPKSPVEIQGKPEKIELIPYGCTKLRITQFPYYVE</sequence>
<gene>
    <name evidence="3" type="ORF">HMPREF9470_04759</name>
</gene>
<protein>
    <recommendedName>
        <fullName evidence="5">DUF1680 domain-containing protein</fullName>
    </recommendedName>
</protein>